<dbReference type="GO" id="GO:0016887">
    <property type="term" value="F:ATP hydrolysis activity"/>
    <property type="evidence" value="ECO:0007669"/>
    <property type="project" value="TreeGrafter"/>
</dbReference>
<dbReference type="Proteomes" id="UP000269301">
    <property type="component" value="Unassembled WGS sequence"/>
</dbReference>
<dbReference type="Gene3D" id="3.40.50.300">
    <property type="entry name" value="P-loop containing nucleotide triphosphate hydrolases"/>
    <property type="match status" value="1"/>
</dbReference>
<dbReference type="Pfam" id="PF13614">
    <property type="entry name" value="AAA_31"/>
    <property type="match status" value="1"/>
</dbReference>
<comment type="caution">
    <text evidence="2">The sequence shown here is derived from an EMBL/GenBank/DDBJ whole genome shotgun (WGS) entry which is preliminary data.</text>
</comment>
<dbReference type="OrthoDB" id="9794577at2"/>
<name>A0A495A2V3_9BACI</name>
<dbReference type="InterPro" id="IPR027417">
    <property type="entry name" value="P-loop_NTPase"/>
</dbReference>
<gene>
    <name evidence="2" type="ORF">D8M06_10810</name>
</gene>
<dbReference type="GO" id="GO:0005829">
    <property type="term" value="C:cytosol"/>
    <property type="evidence" value="ECO:0007669"/>
    <property type="project" value="TreeGrafter"/>
</dbReference>
<dbReference type="PANTHER" id="PTHR43384">
    <property type="entry name" value="SEPTUM SITE-DETERMINING PROTEIN MIND HOMOLOG, CHLOROPLASTIC-RELATED"/>
    <property type="match status" value="1"/>
</dbReference>
<dbReference type="InterPro" id="IPR050625">
    <property type="entry name" value="ParA/MinD_ATPase"/>
</dbReference>
<dbReference type="SUPFAM" id="SSF52540">
    <property type="entry name" value="P-loop containing nucleoside triphosphate hydrolases"/>
    <property type="match status" value="1"/>
</dbReference>
<sequence length="265" mass="29619">MAEKEKGKIIVVCGAKGGIGKTLTSVNLALALNKKNINVNILDADFQFGDVSLALDIQPAFTMRDIMGELSNIDQASMDTYLTEHSSGVHVLPSPERPEYAELITRDALLEVVEMLRNESDFLVVDTGGGIQERTVDLIEQADQILVVTTLEMTSLKSTKLMLETLEKLGLREKIRLVVNRYDMESLIAAEDVPEMLGYENIYYIPNNFQVASQSMNIGIPFVISRSRSNLSKAFFMIAESVLTNKPVSVDVKKKRTIRTRFKKR</sequence>
<dbReference type="GO" id="GO:0051782">
    <property type="term" value="P:negative regulation of cell division"/>
    <property type="evidence" value="ECO:0007669"/>
    <property type="project" value="TreeGrafter"/>
</dbReference>
<dbReference type="InterPro" id="IPR025669">
    <property type="entry name" value="AAA_dom"/>
</dbReference>
<dbReference type="EMBL" id="RBZP01000007">
    <property type="protein sequence ID" value="RKQ33256.1"/>
    <property type="molecule type" value="Genomic_DNA"/>
</dbReference>
<organism evidence="2 3">
    <name type="scientific">Oceanobacillus halophilus</name>
    <dbReference type="NCBI Taxonomy" id="930130"/>
    <lineage>
        <taxon>Bacteria</taxon>
        <taxon>Bacillati</taxon>
        <taxon>Bacillota</taxon>
        <taxon>Bacilli</taxon>
        <taxon>Bacillales</taxon>
        <taxon>Bacillaceae</taxon>
        <taxon>Oceanobacillus</taxon>
    </lineage>
</organism>
<evidence type="ECO:0000313" key="2">
    <source>
        <dbReference type="EMBL" id="RKQ33256.1"/>
    </source>
</evidence>
<dbReference type="GO" id="GO:0005524">
    <property type="term" value="F:ATP binding"/>
    <property type="evidence" value="ECO:0007669"/>
    <property type="project" value="TreeGrafter"/>
</dbReference>
<dbReference type="PANTHER" id="PTHR43384:SF13">
    <property type="entry name" value="SLR0110 PROTEIN"/>
    <property type="match status" value="1"/>
</dbReference>
<evidence type="ECO:0000259" key="1">
    <source>
        <dbReference type="Pfam" id="PF13614"/>
    </source>
</evidence>
<protein>
    <submittedName>
        <fullName evidence="2">MinD/ParA family protein</fullName>
    </submittedName>
</protein>
<feature type="domain" description="AAA" evidence="1">
    <location>
        <begin position="8"/>
        <end position="174"/>
    </location>
</feature>
<dbReference type="AlphaFoldDB" id="A0A495A2V3"/>
<keyword evidence="3" id="KW-1185">Reference proteome</keyword>
<evidence type="ECO:0000313" key="3">
    <source>
        <dbReference type="Proteomes" id="UP000269301"/>
    </source>
</evidence>
<reference evidence="2 3" key="1">
    <citation type="journal article" date="2016" name="Int. J. Syst. Evol. Microbiol.">
        <title>Oceanobacillus halophilus sp. nov., a novel moderately halophilic bacterium from a hypersaline lake.</title>
        <authorList>
            <person name="Amoozegar M.A."/>
            <person name="Bagheri M."/>
            <person name="Makhdoumi A."/>
            <person name="Nikou M.M."/>
            <person name="Fazeli S.A.S."/>
            <person name="Schumann P."/>
            <person name="Sproer C."/>
            <person name="Sanchez-Porro C."/>
            <person name="Ventosa A."/>
        </authorList>
    </citation>
    <scope>NUCLEOTIDE SEQUENCE [LARGE SCALE GENOMIC DNA]</scope>
    <source>
        <strain evidence="2 3">DSM 23996</strain>
    </source>
</reference>
<dbReference type="RefSeq" id="WP_121204418.1">
    <property type="nucleotide sequence ID" value="NZ_RBZP01000007.1"/>
</dbReference>
<dbReference type="GO" id="GO:0009898">
    <property type="term" value="C:cytoplasmic side of plasma membrane"/>
    <property type="evidence" value="ECO:0007669"/>
    <property type="project" value="TreeGrafter"/>
</dbReference>
<proteinExistence type="predicted"/>
<accession>A0A495A2V3</accession>